<evidence type="ECO:0000256" key="3">
    <source>
        <dbReference type="ARBA" id="ARBA00022840"/>
    </source>
</evidence>
<evidence type="ECO:0000313" key="4">
    <source>
        <dbReference type="EMBL" id="AIE91908.1"/>
    </source>
</evidence>
<dbReference type="GO" id="GO:0035999">
    <property type="term" value="P:tetrahydrofolate interconversion"/>
    <property type="evidence" value="ECO:0007669"/>
    <property type="project" value="TreeGrafter"/>
</dbReference>
<name>A0A075FKW9_9ARCH</name>
<dbReference type="SUPFAM" id="SSF100950">
    <property type="entry name" value="NagB/RpiA/CoA transferase-like"/>
    <property type="match status" value="1"/>
</dbReference>
<dbReference type="Pfam" id="PF01812">
    <property type="entry name" value="5-FTHF_cyc-lig"/>
    <property type="match status" value="1"/>
</dbReference>
<dbReference type="InterPro" id="IPR002698">
    <property type="entry name" value="FTHF_cligase"/>
</dbReference>
<dbReference type="PANTHER" id="PTHR23407:SF1">
    <property type="entry name" value="5-FORMYLTETRAHYDROFOLATE CYCLO-LIGASE"/>
    <property type="match status" value="1"/>
</dbReference>
<dbReference type="InterPro" id="IPR037171">
    <property type="entry name" value="NagB/RpiA_transferase-like"/>
</dbReference>
<reference evidence="4" key="1">
    <citation type="journal article" date="2014" name="Genome Biol. Evol.">
        <title>Pangenome evidence for extensive interdomain horizontal transfer affecting lineage core and shell genes in uncultured planktonic thaumarchaeota and euryarchaeota.</title>
        <authorList>
            <person name="Deschamps P."/>
            <person name="Zivanovic Y."/>
            <person name="Moreira D."/>
            <person name="Rodriguez-Valera F."/>
            <person name="Lopez-Garcia P."/>
        </authorList>
    </citation>
    <scope>NUCLEOTIDE SEQUENCE</scope>
</reference>
<evidence type="ECO:0000256" key="2">
    <source>
        <dbReference type="ARBA" id="ARBA00022741"/>
    </source>
</evidence>
<dbReference type="PANTHER" id="PTHR23407">
    <property type="entry name" value="ATPASE INHIBITOR/5-FORMYLTETRAHYDROFOLATE CYCLO-LIGASE"/>
    <property type="match status" value="1"/>
</dbReference>
<protein>
    <submittedName>
        <fullName evidence="4">5,10-methenyltetrahydrofolate synthetase</fullName>
        <ecNumber evidence="4">6.3.3.2</ecNumber>
    </submittedName>
</protein>
<dbReference type="GO" id="GO:0005524">
    <property type="term" value="F:ATP binding"/>
    <property type="evidence" value="ECO:0007669"/>
    <property type="project" value="UniProtKB-KW"/>
</dbReference>
<accession>A0A075FKW9</accession>
<dbReference type="PIRSF" id="PIRSF006806">
    <property type="entry name" value="FTHF_cligase"/>
    <property type="match status" value="1"/>
</dbReference>
<dbReference type="GO" id="GO:0009396">
    <property type="term" value="P:folic acid-containing compound biosynthetic process"/>
    <property type="evidence" value="ECO:0007669"/>
    <property type="project" value="TreeGrafter"/>
</dbReference>
<dbReference type="GO" id="GO:0030272">
    <property type="term" value="F:5-formyltetrahydrofolate cyclo-ligase activity"/>
    <property type="evidence" value="ECO:0007669"/>
    <property type="project" value="UniProtKB-EC"/>
</dbReference>
<keyword evidence="2" id="KW-0547">Nucleotide-binding</keyword>
<proteinExistence type="inferred from homology"/>
<dbReference type="Gene3D" id="3.40.50.10420">
    <property type="entry name" value="NagB/RpiA/CoA transferase-like"/>
    <property type="match status" value="1"/>
</dbReference>
<organism evidence="4">
    <name type="scientific">uncultured marine thaumarchaeote AD1000_17_C04</name>
    <dbReference type="NCBI Taxonomy" id="1455895"/>
    <lineage>
        <taxon>Archaea</taxon>
        <taxon>Nitrososphaerota</taxon>
        <taxon>environmental samples</taxon>
    </lineage>
</organism>
<evidence type="ECO:0000256" key="1">
    <source>
        <dbReference type="ARBA" id="ARBA00010638"/>
    </source>
</evidence>
<dbReference type="EC" id="6.3.3.2" evidence="4"/>
<sequence length="198" mass="22678">MPGLKIIINTHMTDNRESIRNQIKHIRNLQSTTDIDKNSNIILDKLLSTQIFKKSNCIGFYYSLKTEVSTYNMIQKTLDLGKNVCLPKIDWKSKTMDFHTIDGTENLRKNHLDIPEPVDGEICTNIDVVIVPGIVFDESGNRLGFGSGYYDKFLNLQPSIYKIALAFDFQLIDTIDIQEHDIPMDLIITENRVITINN</sequence>
<dbReference type="AlphaFoldDB" id="A0A075FKW9"/>
<keyword evidence="4" id="KW-0436">Ligase</keyword>
<dbReference type="NCBIfam" id="TIGR02727">
    <property type="entry name" value="MTHFS_bact"/>
    <property type="match status" value="1"/>
</dbReference>
<dbReference type="InterPro" id="IPR024185">
    <property type="entry name" value="FTHF_cligase-like_sf"/>
</dbReference>
<comment type="similarity">
    <text evidence="1">Belongs to the 5-formyltetrahydrofolate cyclo-ligase family.</text>
</comment>
<dbReference type="EMBL" id="KF900352">
    <property type="protein sequence ID" value="AIE91908.1"/>
    <property type="molecule type" value="Genomic_DNA"/>
</dbReference>
<keyword evidence="3" id="KW-0067">ATP-binding</keyword>